<dbReference type="OrthoDB" id="5408734at2759"/>
<reference evidence="2" key="1">
    <citation type="journal article" date="2021" name="IMA Fungus">
        <title>Genomic characterization of three marine fungi, including Emericellopsis atlantica sp. nov. with signatures of a generalist lifestyle and marine biomass degradation.</title>
        <authorList>
            <person name="Hagestad O.C."/>
            <person name="Hou L."/>
            <person name="Andersen J.H."/>
            <person name="Hansen E.H."/>
            <person name="Altermark B."/>
            <person name="Li C."/>
            <person name="Kuhnert E."/>
            <person name="Cox R.J."/>
            <person name="Crous P.W."/>
            <person name="Spatafora J.W."/>
            <person name="Lail K."/>
            <person name="Amirebrahimi M."/>
            <person name="Lipzen A."/>
            <person name="Pangilinan J."/>
            <person name="Andreopoulos W."/>
            <person name="Hayes R.D."/>
            <person name="Ng V."/>
            <person name="Grigoriev I.V."/>
            <person name="Jackson S.A."/>
            <person name="Sutton T.D.S."/>
            <person name="Dobson A.D.W."/>
            <person name="Rama T."/>
        </authorList>
    </citation>
    <scope>NUCLEOTIDE SEQUENCE</scope>
    <source>
        <strain evidence="2">TRa018bII</strain>
    </source>
</reference>
<comment type="caution">
    <text evidence="2">The sequence shown here is derived from an EMBL/GenBank/DDBJ whole genome shotgun (WGS) entry which is preliminary data.</text>
</comment>
<name>A0A9P7YK51_9HELO</name>
<protein>
    <submittedName>
        <fullName evidence="2">Uncharacterized protein</fullName>
    </submittedName>
</protein>
<evidence type="ECO:0000256" key="1">
    <source>
        <dbReference type="SAM" id="MobiDB-lite"/>
    </source>
</evidence>
<evidence type="ECO:0000313" key="2">
    <source>
        <dbReference type="EMBL" id="KAG9234560.1"/>
    </source>
</evidence>
<feature type="compositionally biased region" description="Pro residues" evidence="1">
    <location>
        <begin position="166"/>
        <end position="178"/>
    </location>
</feature>
<proteinExistence type="predicted"/>
<keyword evidence="3" id="KW-1185">Reference proteome</keyword>
<organism evidence="2 3">
    <name type="scientific">Amylocarpus encephaloides</name>
    <dbReference type="NCBI Taxonomy" id="45428"/>
    <lineage>
        <taxon>Eukaryota</taxon>
        <taxon>Fungi</taxon>
        <taxon>Dikarya</taxon>
        <taxon>Ascomycota</taxon>
        <taxon>Pezizomycotina</taxon>
        <taxon>Leotiomycetes</taxon>
        <taxon>Helotiales</taxon>
        <taxon>Helotiales incertae sedis</taxon>
        <taxon>Amylocarpus</taxon>
    </lineage>
</organism>
<dbReference type="AlphaFoldDB" id="A0A9P7YK51"/>
<dbReference type="Proteomes" id="UP000824998">
    <property type="component" value="Unassembled WGS sequence"/>
</dbReference>
<feature type="compositionally biased region" description="Polar residues" evidence="1">
    <location>
        <begin position="146"/>
        <end position="165"/>
    </location>
</feature>
<dbReference type="EMBL" id="MU251459">
    <property type="protein sequence ID" value="KAG9234560.1"/>
    <property type="molecule type" value="Genomic_DNA"/>
</dbReference>
<evidence type="ECO:0000313" key="3">
    <source>
        <dbReference type="Proteomes" id="UP000824998"/>
    </source>
</evidence>
<sequence length="219" mass="23614">MSDGELDREWKPSNRPQSTMAKSFSLALNDLFKMDNSLADLDAAVSEKSVPLPFPPLETVLTTMPLTRKKAVSTQTSELEALEARLKATEERLKAKQVGGAAPSATGGVERTPSGRASPRQRTPLGDTFTSPTRTEHPASPLATEFASQTINREQRPSQNTNPSYSTPPMPGGMPPTPGASEGEYGSDSEYVLVEAARNNHANVRIQDGEMPPQARKNP</sequence>
<gene>
    <name evidence="2" type="ORF">BJ875DRAFT_461235</name>
</gene>
<feature type="region of interest" description="Disordered" evidence="1">
    <location>
        <begin position="93"/>
        <end position="219"/>
    </location>
</feature>
<accession>A0A9P7YK51</accession>